<evidence type="ECO:0000256" key="1">
    <source>
        <dbReference type="SAM" id="MobiDB-lite"/>
    </source>
</evidence>
<dbReference type="RefSeq" id="WP_039283287.1">
    <property type="nucleotide sequence ID" value="NZ_JTDI01000003.1"/>
</dbReference>
<dbReference type="AlphaFoldDB" id="A0A0B1ZJN9"/>
<reference evidence="2 3" key="1">
    <citation type="submission" date="2014-10" db="EMBL/GenBank/DDBJ databases">
        <title>Genome sequence of Novosphingobium malaysiense MUSC 273(T).</title>
        <authorList>
            <person name="Lee L.-H."/>
        </authorList>
    </citation>
    <scope>NUCLEOTIDE SEQUENCE [LARGE SCALE GENOMIC DNA]</scope>
    <source>
        <strain evidence="2 3">MUSC 273</strain>
    </source>
</reference>
<evidence type="ECO:0000313" key="2">
    <source>
        <dbReference type="EMBL" id="KHK91330.1"/>
    </source>
</evidence>
<dbReference type="EMBL" id="JTDI01000003">
    <property type="protein sequence ID" value="KHK91330.1"/>
    <property type="molecule type" value="Genomic_DNA"/>
</dbReference>
<dbReference type="STRING" id="1348853.LK12_10680"/>
<accession>A0A0B1ZJN9</accession>
<dbReference type="Proteomes" id="UP000031057">
    <property type="component" value="Unassembled WGS sequence"/>
</dbReference>
<proteinExistence type="predicted"/>
<evidence type="ECO:0008006" key="4">
    <source>
        <dbReference type="Google" id="ProtNLM"/>
    </source>
</evidence>
<sequence>MGTRAVVVAVALATLLAACKREPTFDERYEAAQTKISQTEEEIDARLGATEAPQPEASGTAP</sequence>
<organism evidence="2 3">
    <name type="scientific">Novosphingobium malaysiense</name>
    <dbReference type="NCBI Taxonomy" id="1348853"/>
    <lineage>
        <taxon>Bacteria</taxon>
        <taxon>Pseudomonadati</taxon>
        <taxon>Pseudomonadota</taxon>
        <taxon>Alphaproteobacteria</taxon>
        <taxon>Sphingomonadales</taxon>
        <taxon>Sphingomonadaceae</taxon>
        <taxon>Novosphingobium</taxon>
    </lineage>
</organism>
<evidence type="ECO:0000313" key="3">
    <source>
        <dbReference type="Proteomes" id="UP000031057"/>
    </source>
</evidence>
<name>A0A0B1ZJN9_9SPHN</name>
<gene>
    <name evidence="2" type="ORF">LK12_10680</name>
</gene>
<dbReference type="OrthoDB" id="7510996at2"/>
<comment type="caution">
    <text evidence="2">The sequence shown here is derived from an EMBL/GenBank/DDBJ whole genome shotgun (WGS) entry which is preliminary data.</text>
</comment>
<dbReference type="PROSITE" id="PS51257">
    <property type="entry name" value="PROKAR_LIPOPROTEIN"/>
    <property type="match status" value="1"/>
</dbReference>
<feature type="region of interest" description="Disordered" evidence="1">
    <location>
        <begin position="35"/>
        <end position="62"/>
    </location>
</feature>
<keyword evidence="3" id="KW-1185">Reference proteome</keyword>
<protein>
    <recommendedName>
        <fullName evidence="4">Lipoprotein</fullName>
    </recommendedName>
</protein>